<proteinExistence type="inferred from homology"/>
<reference evidence="13 14" key="1">
    <citation type="submission" date="2017-11" db="EMBL/GenBank/DDBJ databases">
        <title>Genome-resolved metagenomics identifies genetic mobility, metabolic interactions, and unexpected diversity in perchlorate-reducing communities.</title>
        <authorList>
            <person name="Barnum T.P."/>
            <person name="Figueroa I.A."/>
            <person name="Carlstrom C.I."/>
            <person name="Lucas L.N."/>
            <person name="Engelbrektson A.L."/>
            <person name="Coates J.D."/>
        </authorList>
    </citation>
    <scope>NUCLEOTIDE SEQUENCE [LARGE SCALE GENOMIC DNA]</scope>
    <source>
        <strain evidence="13">BM301</strain>
    </source>
</reference>
<comment type="caution">
    <text evidence="13">The sequence shown here is derived from an EMBL/GenBank/DDBJ whole genome shotgun (WGS) entry which is preliminary data.</text>
</comment>
<evidence type="ECO:0000256" key="3">
    <source>
        <dbReference type="ARBA" id="ARBA00017876"/>
    </source>
</evidence>
<evidence type="ECO:0000256" key="1">
    <source>
        <dbReference type="ARBA" id="ARBA00004651"/>
    </source>
</evidence>
<dbReference type="PRINTS" id="PR01651">
    <property type="entry name" value="SECGEXPORT"/>
</dbReference>
<dbReference type="GO" id="GO:0065002">
    <property type="term" value="P:intracellular protein transmembrane transport"/>
    <property type="evidence" value="ECO:0007669"/>
    <property type="project" value="TreeGrafter"/>
</dbReference>
<evidence type="ECO:0000313" key="13">
    <source>
        <dbReference type="EMBL" id="PLX59680.1"/>
    </source>
</evidence>
<keyword evidence="6 11" id="KW-0812">Transmembrane</keyword>
<dbReference type="GO" id="GO:0015450">
    <property type="term" value="F:protein-transporting ATPase activity"/>
    <property type="evidence" value="ECO:0007669"/>
    <property type="project" value="UniProtKB-UniRule"/>
</dbReference>
<evidence type="ECO:0000256" key="7">
    <source>
        <dbReference type="ARBA" id="ARBA00022927"/>
    </source>
</evidence>
<evidence type="ECO:0000256" key="4">
    <source>
        <dbReference type="ARBA" id="ARBA00022448"/>
    </source>
</evidence>
<comment type="subcellular location">
    <subcellularLocation>
        <location evidence="1 11">Cell membrane</location>
        <topology evidence="1 11">Multi-pass membrane protein</topology>
    </subcellularLocation>
</comment>
<dbReference type="AlphaFoldDB" id="A0A2N6CRI6"/>
<evidence type="ECO:0000256" key="8">
    <source>
        <dbReference type="ARBA" id="ARBA00022989"/>
    </source>
</evidence>
<dbReference type="GO" id="GO:0009306">
    <property type="term" value="P:protein secretion"/>
    <property type="evidence" value="ECO:0007669"/>
    <property type="project" value="UniProtKB-UniRule"/>
</dbReference>
<dbReference type="EMBL" id="PKUN01000031">
    <property type="protein sequence ID" value="PLX59680.1"/>
    <property type="molecule type" value="Genomic_DNA"/>
</dbReference>
<feature type="transmembrane region" description="Helical" evidence="11">
    <location>
        <begin position="51"/>
        <end position="73"/>
    </location>
</feature>
<evidence type="ECO:0000313" key="14">
    <source>
        <dbReference type="Proteomes" id="UP000235015"/>
    </source>
</evidence>
<name>A0A2N6CRI6_9GAMM</name>
<evidence type="ECO:0000256" key="5">
    <source>
        <dbReference type="ARBA" id="ARBA00022475"/>
    </source>
</evidence>
<evidence type="ECO:0000256" key="6">
    <source>
        <dbReference type="ARBA" id="ARBA00022692"/>
    </source>
</evidence>
<gene>
    <name evidence="13" type="ORF">C0630_19915</name>
</gene>
<keyword evidence="10 11" id="KW-0472">Membrane</keyword>
<comment type="function">
    <text evidence="11">Involved in protein export. Participates in an early event of protein translocation.</text>
</comment>
<dbReference type="GO" id="GO:0043952">
    <property type="term" value="P:protein transport by the Sec complex"/>
    <property type="evidence" value="ECO:0007669"/>
    <property type="project" value="TreeGrafter"/>
</dbReference>
<evidence type="ECO:0000256" key="2">
    <source>
        <dbReference type="ARBA" id="ARBA00008445"/>
    </source>
</evidence>
<sequence>MQTILVVVHLFLAVGVIGLVLMQHGKGADAGAAFGSGSSGTVFGAAGSANFLSRATALLATLFFLTSLGMGWFSMQAVERPGLMIEDSTPAVEIPVSRPEPMSEVPAIPGTAGGAVEVPVVPSVTTDNGEQPKVTE</sequence>
<evidence type="ECO:0000256" key="11">
    <source>
        <dbReference type="RuleBase" id="RU365087"/>
    </source>
</evidence>
<dbReference type="GO" id="GO:0005886">
    <property type="term" value="C:plasma membrane"/>
    <property type="evidence" value="ECO:0007669"/>
    <property type="project" value="UniProtKB-SubCell"/>
</dbReference>
<evidence type="ECO:0000256" key="10">
    <source>
        <dbReference type="ARBA" id="ARBA00023136"/>
    </source>
</evidence>
<evidence type="ECO:0000256" key="12">
    <source>
        <dbReference type="SAM" id="MobiDB-lite"/>
    </source>
</evidence>
<dbReference type="PANTHER" id="PTHR34182:SF1">
    <property type="entry name" value="PROTEIN-EXPORT MEMBRANE PROTEIN SECG"/>
    <property type="match status" value="1"/>
</dbReference>
<protein>
    <recommendedName>
        <fullName evidence="3 11">Protein-export membrane protein SecG</fullName>
    </recommendedName>
</protein>
<accession>A0A2N6CRI6</accession>
<keyword evidence="5 11" id="KW-1003">Cell membrane</keyword>
<comment type="caution">
    <text evidence="11">Lacks conserved residue(s) required for the propagation of feature annotation.</text>
</comment>
<dbReference type="Pfam" id="PF03840">
    <property type="entry name" value="SecG"/>
    <property type="match status" value="1"/>
</dbReference>
<organism evidence="13 14">
    <name type="scientific">Sedimenticola selenatireducens</name>
    <dbReference type="NCBI Taxonomy" id="191960"/>
    <lineage>
        <taxon>Bacteria</taxon>
        <taxon>Pseudomonadati</taxon>
        <taxon>Pseudomonadota</taxon>
        <taxon>Gammaproteobacteria</taxon>
        <taxon>Chromatiales</taxon>
        <taxon>Sedimenticolaceae</taxon>
        <taxon>Sedimenticola</taxon>
    </lineage>
</organism>
<keyword evidence="4 11" id="KW-0813">Transport</keyword>
<dbReference type="STRING" id="1111735.GCA_000428045_02993"/>
<comment type="similarity">
    <text evidence="2 11">Belongs to the SecG family.</text>
</comment>
<keyword evidence="8 11" id="KW-1133">Transmembrane helix</keyword>
<keyword evidence="7 11" id="KW-0653">Protein transport</keyword>
<dbReference type="Proteomes" id="UP000235015">
    <property type="component" value="Unassembled WGS sequence"/>
</dbReference>
<dbReference type="RefSeq" id="WP_029134996.1">
    <property type="nucleotide sequence ID" value="NZ_CAXXYC010000003.1"/>
</dbReference>
<feature type="region of interest" description="Disordered" evidence="12">
    <location>
        <begin position="96"/>
        <end position="136"/>
    </location>
</feature>
<dbReference type="InterPro" id="IPR004692">
    <property type="entry name" value="SecG"/>
</dbReference>
<keyword evidence="9 11" id="KW-0811">Translocation</keyword>
<dbReference type="NCBIfam" id="TIGR00810">
    <property type="entry name" value="secG"/>
    <property type="match status" value="1"/>
</dbReference>
<dbReference type="PANTHER" id="PTHR34182">
    <property type="entry name" value="PROTEIN-EXPORT MEMBRANE PROTEIN SECG"/>
    <property type="match status" value="1"/>
</dbReference>
<evidence type="ECO:0000256" key="9">
    <source>
        <dbReference type="ARBA" id="ARBA00023010"/>
    </source>
</evidence>